<sequence length="250" mass="28960">MKIVNCFTEKNSYMLKTLDLNQVMVIDIETVPQYPSFQDVPPHFQELWEQKTHYQRSADQSPEDFYEKAGIMAEFGKIICISLGIFNVQDQSYSLRIKSIFGHDEKEMLLQFSTLLSKQAPTLMFCAHNGKEFDFPYLCRRLLVNGIEIPVQLQLSGKKPWEVNHIDTMELWKFGDYKHFTSLNLLAAILNIPTPKDDINGSQVRQVYYEEKNLDRIVTYCQKDVITTAQVLLKFKGMDIISAENVTIVT</sequence>
<name>A0ABP8BC43_9SPHI</name>
<dbReference type="GO" id="GO:0004527">
    <property type="term" value="F:exonuclease activity"/>
    <property type="evidence" value="ECO:0007669"/>
    <property type="project" value="UniProtKB-KW"/>
</dbReference>
<dbReference type="CDD" id="cd05782">
    <property type="entry name" value="DNA_polB_like1_exo"/>
    <property type="match status" value="1"/>
</dbReference>
<accession>A0ABP8BC43</accession>
<evidence type="ECO:0000313" key="3">
    <source>
        <dbReference type="Proteomes" id="UP001501772"/>
    </source>
</evidence>
<protein>
    <submittedName>
        <fullName evidence="2">3'-5' exonuclease</fullName>
    </submittedName>
</protein>
<comment type="caution">
    <text evidence="2">The sequence shown here is derived from an EMBL/GenBank/DDBJ whole genome shotgun (WGS) entry which is preliminary data.</text>
</comment>
<dbReference type="InterPro" id="IPR012337">
    <property type="entry name" value="RNaseH-like_sf"/>
</dbReference>
<keyword evidence="3" id="KW-1185">Reference proteome</keyword>
<evidence type="ECO:0000259" key="1">
    <source>
        <dbReference type="Pfam" id="PF10108"/>
    </source>
</evidence>
<dbReference type="InterPro" id="IPR019288">
    <property type="entry name" value="3'-5'_exonuclease_PolB-like"/>
</dbReference>
<keyword evidence="2" id="KW-0269">Exonuclease</keyword>
<proteinExistence type="predicted"/>
<keyword evidence="2" id="KW-0540">Nuclease</keyword>
<organism evidence="2 3">
    <name type="scientific">Pedobacter jeongneungensis</name>
    <dbReference type="NCBI Taxonomy" id="947309"/>
    <lineage>
        <taxon>Bacteria</taxon>
        <taxon>Pseudomonadati</taxon>
        <taxon>Bacteroidota</taxon>
        <taxon>Sphingobacteriia</taxon>
        <taxon>Sphingobacteriales</taxon>
        <taxon>Sphingobacteriaceae</taxon>
        <taxon>Pedobacter</taxon>
    </lineage>
</organism>
<gene>
    <name evidence="2" type="ORF">GCM10022289_19410</name>
</gene>
<keyword evidence="2" id="KW-0378">Hydrolase</keyword>
<dbReference type="SUPFAM" id="SSF53098">
    <property type="entry name" value="Ribonuclease H-like"/>
    <property type="match status" value="1"/>
</dbReference>
<dbReference type="Pfam" id="PF10108">
    <property type="entry name" value="DNA_pol_B_exo2"/>
    <property type="match status" value="1"/>
</dbReference>
<dbReference type="EMBL" id="BAABBY010000004">
    <property type="protein sequence ID" value="GAA4203335.1"/>
    <property type="molecule type" value="Genomic_DNA"/>
</dbReference>
<evidence type="ECO:0000313" key="2">
    <source>
        <dbReference type="EMBL" id="GAA4203335.1"/>
    </source>
</evidence>
<dbReference type="InterPro" id="IPR036397">
    <property type="entry name" value="RNaseH_sf"/>
</dbReference>
<dbReference type="Gene3D" id="3.30.420.10">
    <property type="entry name" value="Ribonuclease H-like superfamily/Ribonuclease H"/>
    <property type="match status" value="1"/>
</dbReference>
<dbReference type="Proteomes" id="UP001501772">
    <property type="component" value="Unassembled WGS sequence"/>
</dbReference>
<feature type="domain" description="Predicted 3'-5' exonuclease PolB-like" evidence="1">
    <location>
        <begin position="75"/>
        <end position="238"/>
    </location>
</feature>
<reference evidence="3" key="1">
    <citation type="journal article" date="2019" name="Int. J. Syst. Evol. Microbiol.">
        <title>The Global Catalogue of Microorganisms (GCM) 10K type strain sequencing project: providing services to taxonomists for standard genome sequencing and annotation.</title>
        <authorList>
            <consortium name="The Broad Institute Genomics Platform"/>
            <consortium name="The Broad Institute Genome Sequencing Center for Infectious Disease"/>
            <person name="Wu L."/>
            <person name="Ma J."/>
        </authorList>
    </citation>
    <scope>NUCLEOTIDE SEQUENCE [LARGE SCALE GENOMIC DNA]</scope>
    <source>
        <strain evidence="3">JCM 17626</strain>
    </source>
</reference>